<dbReference type="InterPro" id="IPR050055">
    <property type="entry name" value="EF-Tu_GTPase"/>
</dbReference>
<reference evidence="2 3" key="1">
    <citation type="journal article" date="2016" name="Genome Announc.">
        <title>Draft Genome Sequences of Five Rapidly Growing Mycobacterium Species, M. thermoresistibile, M. fortuitum subsp. acetamidolyticum, M. canariasense, M. brisbanense, and M. novocastrense.</title>
        <authorList>
            <person name="Katahira K."/>
            <person name="Ogura Y."/>
            <person name="Gotoh Y."/>
            <person name="Hayashi T."/>
        </authorList>
    </citation>
    <scope>NUCLEOTIDE SEQUENCE [LARGE SCALE GENOMIC DNA]</scope>
    <source>
        <strain evidence="2 3">JCM18114</strain>
    </source>
</reference>
<dbReference type="PANTHER" id="PTHR43721">
    <property type="entry name" value="ELONGATION FACTOR TU-RELATED"/>
    <property type="match status" value="1"/>
</dbReference>
<sequence>MTVEDVFAIRNRGVVATGRVEAGTLRVGDTVHINGGPGITVAAIEQFRKQRDEVSAGENVGVLFKDIERTQINRGDVLTASGEAPPIESTTIIC</sequence>
<evidence type="ECO:0000313" key="2">
    <source>
        <dbReference type="EMBL" id="GAT10859.1"/>
    </source>
</evidence>
<comment type="caution">
    <text evidence="2">The sequence shown here is derived from an EMBL/GenBank/DDBJ whole genome shotgun (WGS) entry which is preliminary data.</text>
</comment>
<gene>
    <name evidence="2" type="ORF">RMCN_3992</name>
</gene>
<keyword evidence="3" id="KW-1185">Reference proteome</keyword>
<protein>
    <submittedName>
        <fullName evidence="2">Translation elongation factor-like GTPase</fullName>
    </submittedName>
</protein>
<dbReference type="InterPro" id="IPR009000">
    <property type="entry name" value="Transl_B-barrel_sf"/>
</dbReference>
<dbReference type="Pfam" id="PF03144">
    <property type="entry name" value="GTP_EFTU_D2"/>
    <property type="match status" value="1"/>
</dbReference>
<feature type="domain" description="Translation elongation factor EFTu-like" evidence="1">
    <location>
        <begin position="13"/>
        <end position="79"/>
    </location>
</feature>
<dbReference type="InterPro" id="IPR004161">
    <property type="entry name" value="EFTu-like_2"/>
</dbReference>
<dbReference type="Proteomes" id="UP000069773">
    <property type="component" value="Unassembled WGS sequence"/>
</dbReference>
<name>A0ABQ0KMN0_MYCNV</name>
<evidence type="ECO:0000313" key="3">
    <source>
        <dbReference type="Proteomes" id="UP000069773"/>
    </source>
</evidence>
<dbReference type="PANTHER" id="PTHR43721:SF22">
    <property type="entry name" value="ELONGATION FACTOR TU, MITOCHONDRIAL"/>
    <property type="match status" value="1"/>
</dbReference>
<evidence type="ECO:0000259" key="1">
    <source>
        <dbReference type="Pfam" id="PF03144"/>
    </source>
</evidence>
<dbReference type="Gene3D" id="2.40.30.10">
    <property type="entry name" value="Translation factors"/>
    <property type="match status" value="1"/>
</dbReference>
<organism evidence="2 3">
    <name type="scientific">Mycolicibacterium novocastrense</name>
    <name type="common">Mycobacterium novocastrense</name>
    <dbReference type="NCBI Taxonomy" id="59813"/>
    <lineage>
        <taxon>Bacteria</taxon>
        <taxon>Bacillati</taxon>
        <taxon>Actinomycetota</taxon>
        <taxon>Actinomycetes</taxon>
        <taxon>Mycobacteriales</taxon>
        <taxon>Mycobacteriaceae</taxon>
        <taxon>Mycolicibacterium</taxon>
    </lineage>
</organism>
<accession>A0ABQ0KMN0</accession>
<dbReference type="SUPFAM" id="SSF50447">
    <property type="entry name" value="Translation proteins"/>
    <property type="match status" value="1"/>
</dbReference>
<dbReference type="EMBL" id="BCTA01000052">
    <property type="protein sequence ID" value="GAT10859.1"/>
    <property type="molecule type" value="Genomic_DNA"/>
</dbReference>
<proteinExistence type="predicted"/>